<proteinExistence type="predicted"/>
<protein>
    <submittedName>
        <fullName evidence="1">Group-specific protein</fullName>
    </submittedName>
</protein>
<keyword evidence="2" id="KW-1185">Reference proteome</keyword>
<dbReference type="OrthoDB" id="5295961at2"/>
<evidence type="ECO:0000313" key="1">
    <source>
        <dbReference type="EMBL" id="PKR76712.1"/>
    </source>
</evidence>
<gene>
    <name evidence="1" type="ORF">CEY16_12905</name>
</gene>
<accession>A0A2I0QQU8</accession>
<name>A0A2I0QQU8_9BACI</name>
<evidence type="ECO:0000313" key="2">
    <source>
        <dbReference type="Proteomes" id="UP000243524"/>
    </source>
</evidence>
<sequence>MVPKELKGEQLIPLNEMKTIDRRLYNQYTKKYIQHPERKKLLTQKIPKIDCLFNDVVHLSPIHPNMIYKSLKEMGIQLDDDMEFYQIPVEQLRPNVNVYYLFKKSNYLSSSIDITPFDIRLLDVGQYDELLTVPNETIHFYQNGYTKDDPQFAMFHYIPHVFSLGNINLQNVETVRWSDSVD</sequence>
<organism evidence="1 2">
    <name type="scientific">Halalkalibacillus sediminis</name>
    <dbReference type="NCBI Taxonomy" id="2018042"/>
    <lineage>
        <taxon>Bacteria</taxon>
        <taxon>Bacillati</taxon>
        <taxon>Bacillota</taxon>
        <taxon>Bacilli</taxon>
        <taxon>Bacillales</taxon>
        <taxon>Bacillaceae</taxon>
        <taxon>Halalkalibacillus</taxon>
    </lineage>
</organism>
<comment type="caution">
    <text evidence="1">The sequence shown here is derived from an EMBL/GenBank/DDBJ whole genome shotgun (WGS) entry which is preliminary data.</text>
</comment>
<dbReference type="AlphaFoldDB" id="A0A2I0QQU8"/>
<dbReference type="RefSeq" id="WP_101332462.1">
    <property type="nucleotide sequence ID" value="NZ_PJNH01000004.1"/>
</dbReference>
<dbReference type="Proteomes" id="UP000243524">
    <property type="component" value="Unassembled WGS sequence"/>
</dbReference>
<dbReference type="EMBL" id="PJNH01000004">
    <property type="protein sequence ID" value="PKR76712.1"/>
    <property type="molecule type" value="Genomic_DNA"/>
</dbReference>
<reference evidence="1 2" key="1">
    <citation type="submission" date="2017-06" db="EMBL/GenBank/DDBJ databases">
        <title>the draft geome sequence of Illustriluteabacillus marina B3227.</title>
        <authorList>
            <person name="He R.-H."/>
            <person name="Du Z.-J."/>
        </authorList>
    </citation>
    <scope>NUCLEOTIDE SEQUENCE [LARGE SCALE GENOMIC DNA]</scope>
    <source>
        <strain evidence="1 2">B3227</strain>
    </source>
</reference>